<feature type="signal peptide" evidence="1">
    <location>
        <begin position="1"/>
        <end position="18"/>
    </location>
</feature>
<sequence length="182" mass="18905">MNPNLLLSLILLGSGASAATLDVAALVECRQDVAAHAALTAAVADPLKAVANGLQPLPRQNQFMDEFRLATPITVFGHRTERVALAGASIMAVLDEPDPRPLASTLELETGYDADGKFMAGRELVSRDMRDPGTGEAQIESIILSISTVQSHPGKTLAGCTYSLDLPAEDDAPASPATAADG</sequence>
<organism evidence="2 3">
    <name type="scientific">Stenotrophomonas tumulicola</name>
    <dbReference type="NCBI Taxonomy" id="1685415"/>
    <lineage>
        <taxon>Bacteria</taxon>
        <taxon>Pseudomonadati</taxon>
        <taxon>Pseudomonadota</taxon>
        <taxon>Gammaproteobacteria</taxon>
        <taxon>Lysobacterales</taxon>
        <taxon>Lysobacteraceae</taxon>
        <taxon>Stenotrophomonas</taxon>
    </lineage>
</organism>
<evidence type="ECO:0008006" key="4">
    <source>
        <dbReference type="Google" id="ProtNLM"/>
    </source>
</evidence>
<dbReference type="RefSeq" id="WP_182339577.1">
    <property type="nucleotide sequence ID" value="NZ_JACGXS010000005.1"/>
</dbReference>
<feature type="chain" id="PRO_5030824602" description="Secreted protein" evidence="1">
    <location>
        <begin position="19"/>
        <end position="182"/>
    </location>
</feature>
<dbReference type="EMBL" id="JACGXS010000005">
    <property type="protein sequence ID" value="MBA8682437.1"/>
    <property type="molecule type" value="Genomic_DNA"/>
</dbReference>
<reference evidence="2 3" key="1">
    <citation type="submission" date="2020-08" db="EMBL/GenBank/DDBJ databases">
        <title>Stenotrophomonas tumulicola JCM 30961.</title>
        <authorList>
            <person name="Deng Y."/>
        </authorList>
    </citation>
    <scope>NUCLEOTIDE SEQUENCE [LARGE SCALE GENOMIC DNA]</scope>
    <source>
        <strain evidence="2 3">JCM 30961</strain>
    </source>
</reference>
<dbReference type="AlphaFoldDB" id="A0A7W3FNH6"/>
<proteinExistence type="predicted"/>
<evidence type="ECO:0000256" key="1">
    <source>
        <dbReference type="SAM" id="SignalP"/>
    </source>
</evidence>
<accession>A0A7W3FNH6</accession>
<keyword evidence="3" id="KW-1185">Reference proteome</keyword>
<keyword evidence="1" id="KW-0732">Signal</keyword>
<gene>
    <name evidence="2" type="ORF">H4O11_11535</name>
</gene>
<evidence type="ECO:0000313" key="2">
    <source>
        <dbReference type="EMBL" id="MBA8682437.1"/>
    </source>
</evidence>
<evidence type="ECO:0000313" key="3">
    <source>
        <dbReference type="Proteomes" id="UP000547058"/>
    </source>
</evidence>
<protein>
    <recommendedName>
        <fullName evidence="4">Secreted protein</fullName>
    </recommendedName>
</protein>
<comment type="caution">
    <text evidence="2">The sequence shown here is derived from an EMBL/GenBank/DDBJ whole genome shotgun (WGS) entry which is preliminary data.</text>
</comment>
<name>A0A7W3FNH6_9GAMM</name>
<dbReference type="Proteomes" id="UP000547058">
    <property type="component" value="Unassembled WGS sequence"/>
</dbReference>